<comment type="caution">
    <text evidence="2">The sequence shown here is derived from an EMBL/GenBank/DDBJ whole genome shotgun (WGS) entry which is preliminary data.</text>
</comment>
<sequence>MLGLQLSKRTISMLYLVKFEENYLGHSVSSSTEKEVRHSSRSVADGRDLHRDTHSGDDMCERMGIRRRTDFWLEIKRRRTDFWLRATLEGESSVREERWLRAALEEESCSEGG</sequence>
<reference evidence="2" key="1">
    <citation type="journal article" date="2023" name="Mol. Ecol. Resour.">
        <title>Chromosome-level genome assembly of a triploid poplar Populus alba 'Berolinensis'.</title>
        <authorList>
            <person name="Chen S."/>
            <person name="Yu Y."/>
            <person name="Wang X."/>
            <person name="Wang S."/>
            <person name="Zhang T."/>
            <person name="Zhou Y."/>
            <person name="He R."/>
            <person name="Meng N."/>
            <person name="Wang Y."/>
            <person name="Liu W."/>
            <person name="Liu Z."/>
            <person name="Liu J."/>
            <person name="Guo Q."/>
            <person name="Huang H."/>
            <person name="Sederoff R.R."/>
            <person name="Wang G."/>
            <person name="Qu G."/>
            <person name="Chen S."/>
        </authorList>
    </citation>
    <scope>NUCLEOTIDE SEQUENCE</scope>
    <source>
        <strain evidence="2">SC-2020</strain>
    </source>
</reference>
<dbReference type="EMBL" id="JAQIZT010000017">
    <property type="protein sequence ID" value="KAJ6958890.1"/>
    <property type="molecule type" value="Genomic_DNA"/>
</dbReference>
<keyword evidence="3" id="KW-1185">Reference proteome</keyword>
<name>A0AAD6LDW1_9ROSI</name>
<dbReference type="Proteomes" id="UP001164929">
    <property type="component" value="Chromosome 17"/>
</dbReference>
<evidence type="ECO:0000313" key="3">
    <source>
        <dbReference type="Proteomes" id="UP001164929"/>
    </source>
</evidence>
<evidence type="ECO:0000313" key="2">
    <source>
        <dbReference type="EMBL" id="KAJ6958890.1"/>
    </source>
</evidence>
<feature type="region of interest" description="Disordered" evidence="1">
    <location>
        <begin position="26"/>
        <end position="58"/>
    </location>
</feature>
<evidence type="ECO:0000256" key="1">
    <source>
        <dbReference type="SAM" id="MobiDB-lite"/>
    </source>
</evidence>
<gene>
    <name evidence="2" type="ORF">NC653_037225</name>
</gene>
<organism evidence="2 3">
    <name type="scientific">Populus alba x Populus x berolinensis</name>
    <dbReference type="NCBI Taxonomy" id="444605"/>
    <lineage>
        <taxon>Eukaryota</taxon>
        <taxon>Viridiplantae</taxon>
        <taxon>Streptophyta</taxon>
        <taxon>Embryophyta</taxon>
        <taxon>Tracheophyta</taxon>
        <taxon>Spermatophyta</taxon>
        <taxon>Magnoliopsida</taxon>
        <taxon>eudicotyledons</taxon>
        <taxon>Gunneridae</taxon>
        <taxon>Pentapetalae</taxon>
        <taxon>rosids</taxon>
        <taxon>fabids</taxon>
        <taxon>Malpighiales</taxon>
        <taxon>Salicaceae</taxon>
        <taxon>Saliceae</taxon>
        <taxon>Populus</taxon>
    </lineage>
</organism>
<dbReference type="AlphaFoldDB" id="A0AAD6LDW1"/>
<protein>
    <submittedName>
        <fullName evidence="2">Uncharacterized protein</fullName>
    </submittedName>
</protein>
<accession>A0AAD6LDW1</accession>
<feature type="compositionally biased region" description="Basic and acidic residues" evidence="1">
    <location>
        <begin position="32"/>
        <end position="58"/>
    </location>
</feature>
<proteinExistence type="predicted"/>